<dbReference type="OrthoDB" id="408631at2759"/>
<feature type="domain" description="Alpha/beta hydrolase fold-3" evidence="2">
    <location>
        <begin position="108"/>
        <end position="330"/>
    </location>
</feature>
<accession>A0A1T3CSL3</accession>
<dbReference type="InterPro" id="IPR013094">
    <property type="entry name" value="AB_hydrolase_3"/>
</dbReference>
<dbReference type="Pfam" id="PF07859">
    <property type="entry name" value="Abhydrolase_3"/>
    <property type="match status" value="1"/>
</dbReference>
<proteinExistence type="predicted"/>
<evidence type="ECO:0000313" key="3">
    <source>
        <dbReference type="EMBL" id="OPB44046.1"/>
    </source>
</evidence>
<dbReference type="PANTHER" id="PTHR48081">
    <property type="entry name" value="AB HYDROLASE SUPERFAMILY PROTEIN C4A8.06C"/>
    <property type="match status" value="1"/>
</dbReference>
<protein>
    <recommendedName>
        <fullName evidence="2">Alpha/beta hydrolase fold-3 domain-containing protein</fullName>
    </recommendedName>
</protein>
<name>A0A1T3CSL3_9HYPO</name>
<evidence type="ECO:0000259" key="2">
    <source>
        <dbReference type="Pfam" id="PF07859"/>
    </source>
</evidence>
<keyword evidence="4" id="KW-1185">Reference proteome</keyword>
<dbReference type="Proteomes" id="UP000191004">
    <property type="component" value="Unassembled WGS sequence"/>
</dbReference>
<keyword evidence="1" id="KW-0378">Hydrolase</keyword>
<dbReference type="SUPFAM" id="SSF53474">
    <property type="entry name" value="alpha/beta-Hydrolases"/>
    <property type="match status" value="1"/>
</dbReference>
<sequence length="358" mass="40109">MATSSKPPIVIEKPLINCIPEELRHRFDPTFVEYHSKYNAGRLVTHQVPIEDVRKDPSKYAIDYGHEFVDDGNLIITEEKCPVNGGEITVRIFQPGDVTSSEIRPAYVNFHGGGWTFGGLATDYDFCKRVVLELGCVAFDVEYRLAPEYKFPIPIEDCWTALNWIRDVKALHLNVNLDKIAVGGVSAGGHLSTVIAHMCRDEGIPLAFQLLGAPVCDIHVFTPTGELRPDCEYESYREMYHAPPLPAERMMFFHKCFVGNPRPAELDVPPLNWKVSPIKAPNFKNLAPALIWTAEMDVLRDEGEAYGRKMNDAGSKAEIIRLKGAPHNFAHLDAILESGKIYNRESIRALRDAFGDSS</sequence>
<reference evidence="3 4" key="1">
    <citation type="submission" date="2016-04" db="EMBL/GenBank/DDBJ databases">
        <title>Multiple horizontal gene transfer events from other fungi enriched the ability of the initially mycotrophic fungus Trichoderma (Ascomycota) to feed on dead plant biomass.</title>
        <authorList>
            <person name="Atanasova L."/>
            <person name="Chenthamara K."/>
            <person name="Zhang J."/>
            <person name="Grujic M."/>
            <person name="Henrissat B."/>
            <person name="Kuo A."/>
            <person name="Aertz A."/>
            <person name="Salamov A."/>
            <person name="Lipzen A."/>
            <person name="Labutti K."/>
            <person name="Barry K."/>
            <person name="Miao Y."/>
            <person name="Rahimi M.J."/>
            <person name="Shen Q."/>
            <person name="Grigoriev I.V."/>
            <person name="Kubicek C.P."/>
            <person name="Druzhinina I.S."/>
        </authorList>
    </citation>
    <scope>NUCLEOTIDE SEQUENCE [LARGE SCALE GENOMIC DNA]</scope>
    <source>
        <strain evidence="3 4">NJAU 4742</strain>
    </source>
</reference>
<dbReference type="InterPro" id="IPR029058">
    <property type="entry name" value="AB_hydrolase_fold"/>
</dbReference>
<comment type="caution">
    <text evidence="3">The sequence shown here is derived from an EMBL/GenBank/DDBJ whole genome shotgun (WGS) entry which is preliminary data.</text>
</comment>
<dbReference type="EMBL" id="LVVK01000007">
    <property type="protein sequence ID" value="OPB44046.1"/>
    <property type="molecule type" value="Genomic_DNA"/>
</dbReference>
<evidence type="ECO:0000256" key="1">
    <source>
        <dbReference type="ARBA" id="ARBA00022801"/>
    </source>
</evidence>
<organism evidence="3 4">
    <name type="scientific">Trichoderma guizhouense</name>
    <dbReference type="NCBI Taxonomy" id="1491466"/>
    <lineage>
        <taxon>Eukaryota</taxon>
        <taxon>Fungi</taxon>
        <taxon>Dikarya</taxon>
        <taxon>Ascomycota</taxon>
        <taxon>Pezizomycotina</taxon>
        <taxon>Sordariomycetes</taxon>
        <taxon>Hypocreomycetidae</taxon>
        <taxon>Hypocreales</taxon>
        <taxon>Hypocreaceae</taxon>
        <taxon>Trichoderma</taxon>
    </lineage>
</organism>
<gene>
    <name evidence="3" type="ORF">A0O28_0023640</name>
</gene>
<dbReference type="Gene3D" id="3.40.50.1820">
    <property type="entry name" value="alpha/beta hydrolase"/>
    <property type="match status" value="1"/>
</dbReference>
<dbReference type="AlphaFoldDB" id="A0A1T3CSL3"/>
<evidence type="ECO:0000313" key="4">
    <source>
        <dbReference type="Proteomes" id="UP000191004"/>
    </source>
</evidence>
<dbReference type="PANTHER" id="PTHR48081:SF8">
    <property type="entry name" value="ALPHA_BETA HYDROLASE FOLD-3 DOMAIN-CONTAINING PROTEIN-RELATED"/>
    <property type="match status" value="1"/>
</dbReference>
<dbReference type="GO" id="GO:0016787">
    <property type="term" value="F:hydrolase activity"/>
    <property type="evidence" value="ECO:0007669"/>
    <property type="project" value="UniProtKB-KW"/>
</dbReference>
<dbReference type="InterPro" id="IPR050300">
    <property type="entry name" value="GDXG_lipolytic_enzyme"/>
</dbReference>